<accession>A0A2M4CFI4</accession>
<sequence length="70" mass="8319">MPYVRMLMRPPVVSVWVLHLPDIIRTITIQGMDHRHHPPVTTIRLIRTSLCTSKRSILIRIRNHRPRCMT</sequence>
<protein>
    <submittedName>
        <fullName evidence="1">Putative secreted protein</fullName>
    </submittedName>
</protein>
<evidence type="ECO:0000313" key="1">
    <source>
        <dbReference type="EMBL" id="MBW63688.1"/>
    </source>
</evidence>
<name>A0A2M4CFI4_9DIPT</name>
<organism evidence="1">
    <name type="scientific">Anopheles marajoara</name>
    <dbReference type="NCBI Taxonomy" id="58244"/>
    <lineage>
        <taxon>Eukaryota</taxon>
        <taxon>Metazoa</taxon>
        <taxon>Ecdysozoa</taxon>
        <taxon>Arthropoda</taxon>
        <taxon>Hexapoda</taxon>
        <taxon>Insecta</taxon>
        <taxon>Pterygota</taxon>
        <taxon>Neoptera</taxon>
        <taxon>Endopterygota</taxon>
        <taxon>Diptera</taxon>
        <taxon>Nematocera</taxon>
        <taxon>Culicoidea</taxon>
        <taxon>Culicidae</taxon>
        <taxon>Anophelinae</taxon>
        <taxon>Anopheles</taxon>
    </lineage>
</organism>
<dbReference type="AlphaFoldDB" id="A0A2M4CFI4"/>
<proteinExistence type="predicted"/>
<reference evidence="1" key="1">
    <citation type="submission" date="2018-01" db="EMBL/GenBank/DDBJ databases">
        <title>An insight into the sialome of Amazonian anophelines.</title>
        <authorList>
            <person name="Ribeiro J.M."/>
            <person name="Scarpassa V."/>
            <person name="Calvo E."/>
        </authorList>
    </citation>
    <scope>NUCLEOTIDE SEQUENCE</scope>
    <source>
        <tissue evidence="1">Salivary glands</tissue>
    </source>
</reference>
<dbReference type="EMBL" id="GGFJ01014547">
    <property type="protein sequence ID" value="MBW63688.1"/>
    <property type="molecule type" value="Transcribed_RNA"/>
</dbReference>